<dbReference type="AlphaFoldDB" id="A0A1H8GWM3"/>
<evidence type="ECO:0008006" key="3">
    <source>
        <dbReference type="Google" id="ProtNLM"/>
    </source>
</evidence>
<accession>A0A1H8GWM3</accession>
<dbReference type="RefSeq" id="WP_089904297.1">
    <property type="nucleotide sequence ID" value="NZ_FOCI01000018.1"/>
</dbReference>
<gene>
    <name evidence="1" type="ORF">SAMN04488003_11822</name>
</gene>
<dbReference type="EMBL" id="FOCI01000018">
    <property type="protein sequence ID" value="SEN48179.1"/>
    <property type="molecule type" value="Genomic_DNA"/>
</dbReference>
<protein>
    <recommendedName>
        <fullName evidence="3">DUF2793 domain-containing protein</fullName>
    </recommendedName>
</protein>
<reference evidence="1 2" key="1">
    <citation type="submission" date="2016-10" db="EMBL/GenBank/DDBJ databases">
        <authorList>
            <person name="de Groot N.N."/>
        </authorList>
    </citation>
    <scope>NUCLEOTIDE SEQUENCE [LARGE SCALE GENOMIC DNA]</scope>
    <source>
        <strain evidence="1 2">DSM 16213</strain>
    </source>
</reference>
<dbReference type="Proteomes" id="UP000199585">
    <property type="component" value="Unassembled WGS sequence"/>
</dbReference>
<name>A0A1H8GWM3_9RHOB</name>
<evidence type="ECO:0000313" key="1">
    <source>
        <dbReference type="EMBL" id="SEN48179.1"/>
    </source>
</evidence>
<dbReference type="STRING" id="245187.SAMN04488003_11822"/>
<dbReference type="Pfam" id="PF10983">
    <property type="entry name" value="DUF2793"/>
    <property type="match status" value="1"/>
</dbReference>
<organism evidence="1 2">
    <name type="scientific">Loktanella fryxellensis</name>
    <dbReference type="NCBI Taxonomy" id="245187"/>
    <lineage>
        <taxon>Bacteria</taxon>
        <taxon>Pseudomonadati</taxon>
        <taxon>Pseudomonadota</taxon>
        <taxon>Alphaproteobacteria</taxon>
        <taxon>Rhodobacterales</taxon>
        <taxon>Roseobacteraceae</taxon>
        <taxon>Loktanella</taxon>
    </lineage>
</organism>
<dbReference type="OrthoDB" id="564699at2"/>
<sequence>MTTLTPRLGLPFIAAAQAQKHVTHNDALERLDTVVQLAVQAFGATTPPASPFEGDVWALGATPTGVWAGLGWRIATFAAGGWTHQSPRPGWRAWGLGDGVLRVWTGSAWDAVGGMPGSVPLLGIGATADATNRLSVAAPATLFTHAGGGHQIKVNKAATTDTGSLLYQTGFSGRAELGLAGTDDLTLKVSADGATWRTALTAQGATGGVMLHQFARLVPGAVPAVPLRGMVYYDDATNRLRCWDGTVWRDLF</sequence>
<evidence type="ECO:0000313" key="2">
    <source>
        <dbReference type="Proteomes" id="UP000199585"/>
    </source>
</evidence>
<dbReference type="InterPro" id="IPR021251">
    <property type="entry name" value="DUF2793"/>
</dbReference>
<proteinExistence type="predicted"/>
<keyword evidence="2" id="KW-1185">Reference proteome</keyword>